<gene>
    <name evidence="1" type="ORF">VKT23_016314</name>
</gene>
<dbReference type="EMBL" id="JBANRG010000060">
    <property type="protein sequence ID" value="KAK7442037.1"/>
    <property type="molecule type" value="Genomic_DNA"/>
</dbReference>
<evidence type="ECO:0000313" key="1">
    <source>
        <dbReference type="EMBL" id="KAK7442037.1"/>
    </source>
</evidence>
<reference evidence="1 2" key="1">
    <citation type="submission" date="2024-01" db="EMBL/GenBank/DDBJ databases">
        <title>A draft genome for the cacao thread blight pathogen Marasmiellus scandens.</title>
        <authorList>
            <person name="Baruah I.K."/>
            <person name="Leung J."/>
            <person name="Bukari Y."/>
            <person name="Amoako-Attah I."/>
            <person name="Meinhardt L.W."/>
            <person name="Bailey B.A."/>
            <person name="Cohen S.P."/>
        </authorList>
    </citation>
    <scope>NUCLEOTIDE SEQUENCE [LARGE SCALE GENOMIC DNA]</scope>
    <source>
        <strain evidence="1 2">GH-19</strain>
    </source>
</reference>
<keyword evidence="2" id="KW-1185">Reference proteome</keyword>
<name>A0ABR1IV62_9AGAR</name>
<organism evidence="1 2">
    <name type="scientific">Marasmiellus scandens</name>
    <dbReference type="NCBI Taxonomy" id="2682957"/>
    <lineage>
        <taxon>Eukaryota</taxon>
        <taxon>Fungi</taxon>
        <taxon>Dikarya</taxon>
        <taxon>Basidiomycota</taxon>
        <taxon>Agaricomycotina</taxon>
        <taxon>Agaricomycetes</taxon>
        <taxon>Agaricomycetidae</taxon>
        <taxon>Agaricales</taxon>
        <taxon>Marasmiineae</taxon>
        <taxon>Omphalotaceae</taxon>
        <taxon>Marasmiellus</taxon>
    </lineage>
</organism>
<sequence>MSTRQLGAGSVTNARPSTTCCFLDSSHPPRPQPITSAPIRLRVLVDTLSSVASFLKFSKCGYRSHDKDFVIPAPSEFVISFAHETAVIGRHALYRAIGGVVRSGGRKRTGLSLIERRRKMEAE</sequence>
<proteinExistence type="predicted"/>
<comment type="caution">
    <text evidence="1">The sequence shown here is derived from an EMBL/GenBank/DDBJ whole genome shotgun (WGS) entry which is preliminary data.</text>
</comment>
<dbReference type="Proteomes" id="UP001498398">
    <property type="component" value="Unassembled WGS sequence"/>
</dbReference>
<protein>
    <submittedName>
        <fullName evidence="1">Uncharacterized protein</fullName>
    </submittedName>
</protein>
<accession>A0ABR1IV62</accession>
<evidence type="ECO:0000313" key="2">
    <source>
        <dbReference type="Proteomes" id="UP001498398"/>
    </source>
</evidence>